<gene>
    <name evidence="3" type="ORF">CYCCA115_LOCUS18112</name>
</gene>
<feature type="compositionally biased region" description="Polar residues" evidence="1">
    <location>
        <begin position="57"/>
        <end position="69"/>
    </location>
</feature>
<evidence type="ECO:0000256" key="1">
    <source>
        <dbReference type="SAM" id="MobiDB-lite"/>
    </source>
</evidence>
<feature type="region of interest" description="Disordered" evidence="1">
    <location>
        <begin position="45"/>
        <end position="69"/>
    </location>
</feature>
<keyword evidence="2" id="KW-0812">Transmembrane</keyword>
<feature type="transmembrane region" description="Helical" evidence="2">
    <location>
        <begin position="13"/>
        <end position="32"/>
    </location>
</feature>
<sequence>MQLQLQKITLTKVLILSVATYITVSGLSREWFRSIRHSLERMHRNHCHNNNNNNNRDSQASSQKYLRGQGSPSFSSGVWFSKSIELVNDIARIAPIEFQFDSKHCQDTDCQYQWGDVISMNYTLSSNDIDMEEGDYTSSDDSLAHVEGTFMINGQEVPWTFRCNLCGDAQQQQQQQHCETDGFPQGLEVVIDMPDCQQQDDGDDDAHVSTSKQGSLSVALQSASKKIPSLQLEGTLEVYSHPNELLAQIGMRATIAA</sequence>
<keyword evidence="4" id="KW-1185">Reference proteome</keyword>
<keyword evidence="2" id="KW-0472">Membrane</keyword>
<name>A0AAD2G1G1_9STRA</name>
<proteinExistence type="predicted"/>
<organism evidence="3 4">
    <name type="scientific">Cylindrotheca closterium</name>
    <dbReference type="NCBI Taxonomy" id="2856"/>
    <lineage>
        <taxon>Eukaryota</taxon>
        <taxon>Sar</taxon>
        <taxon>Stramenopiles</taxon>
        <taxon>Ochrophyta</taxon>
        <taxon>Bacillariophyta</taxon>
        <taxon>Bacillariophyceae</taxon>
        <taxon>Bacillariophycidae</taxon>
        <taxon>Bacillariales</taxon>
        <taxon>Bacillariaceae</taxon>
        <taxon>Cylindrotheca</taxon>
    </lineage>
</organism>
<comment type="caution">
    <text evidence="3">The sequence shown here is derived from an EMBL/GenBank/DDBJ whole genome shotgun (WGS) entry which is preliminary data.</text>
</comment>
<dbReference type="Proteomes" id="UP001295423">
    <property type="component" value="Unassembled WGS sequence"/>
</dbReference>
<reference evidence="3" key="1">
    <citation type="submission" date="2023-08" db="EMBL/GenBank/DDBJ databases">
        <authorList>
            <person name="Audoor S."/>
            <person name="Bilcke G."/>
        </authorList>
    </citation>
    <scope>NUCLEOTIDE SEQUENCE</scope>
</reference>
<evidence type="ECO:0000313" key="3">
    <source>
        <dbReference type="EMBL" id="CAJ1959693.1"/>
    </source>
</evidence>
<protein>
    <submittedName>
        <fullName evidence="3">Uncharacterized protein</fullName>
    </submittedName>
</protein>
<keyword evidence="2" id="KW-1133">Transmembrane helix</keyword>
<evidence type="ECO:0000256" key="2">
    <source>
        <dbReference type="SAM" id="Phobius"/>
    </source>
</evidence>
<evidence type="ECO:0000313" key="4">
    <source>
        <dbReference type="Proteomes" id="UP001295423"/>
    </source>
</evidence>
<dbReference type="EMBL" id="CAKOGP040002014">
    <property type="protein sequence ID" value="CAJ1959693.1"/>
    <property type="molecule type" value="Genomic_DNA"/>
</dbReference>
<accession>A0AAD2G1G1</accession>
<dbReference type="AlphaFoldDB" id="A0AAD2G1G1"/>